<dbReference type="GO" id="GO:0016787">
    <property type="term" value="F:hydrolase activity"/>
    <property type="evidence" value="ECO:0007669"/>
    <property type="project" value="UniProtKB-KW"/>
</dbReference>
<dbReference type="GO" id="GO:0004540">
    <property type="term" value="F:RNA nuclease activity"/>
    <property type="evidence" value="ECO:0007669"/>
    <property type="project" value="InterPro"/>
</dbReference>
<dbReference type="NCBIfam" id="NF047751">
    <property type="entry name" value="HepT_toxin"/>
    <property type="match status" value="1"/>
</dbReference>
<evidence type="ECO:0000256" key="1">
    <source>
        <dbReference type="ARBA" id="ARBA00022649"/>
    </source>
</evidence>
<dbReference type="InterPro" id="IPR037038">
    <property type="entry name" value="HepT-like_sf"/>
</dbReference>
<protein>
    <submittedName>
        <fullName evidence="5">DUF86 domain-containing protein</fullName>
    </submittedName>
</protein>
<sequence length="104" mass="12043">MKGLKYSIIEISEAMANILQHILANKRGIPVKEYVDTIVKAGKEGIISSELSSKLKPFFDFRNSIVHRYWIISNEKLLILVRENLSDFERFAEEIKTFILKESV</sequence>
<evidence type="ECO:0000256" key="2">
    <source>
        <dbReference type="ARBA" id="ARBA00022722"/>
    </source>
</evidence>
<comment type="caution">
    <text evidence="5">The sequence shown here is derived from an EMBL/GenBank/DDBJ whole genome shotgun (WGS) entry which is preliminary data.</text>
</comment>
<evidence type="ECO:0000313" key="5">
    <source>
        <dbReference type="EMBL" id="HHE04642.1"/>
    </source>
</evidence>
<evidence type="ECO:0000256" key="3">
    <source>
        <dbReference type="ARBA" id="ARBA00022801"/>
    </source>
</evidence>
<dbReference type="AlphaFoldDB" id="A0A7C5DAN9"/>
<name>A0A7C5DAN9_UNCW3</name>
<dbReference type="GO" id="GO:0110001">
    <property type="term" value="C:toxin-antitoxin complex"/>
    <property type="evidence" value="ECO:0007669"/>
    <property type="project" value="InterPro"/>
</dbReference>
<comment type="similarity">
    <text evidence="4">Belongs to the HepT RNase toxin family.</text>
</comment>
<proteinExistence type="inferred from homology"/>
<reference evidence="5" key="1">
    <citation type="journal article" date="2020" name="mSystems">
        <title>Genome- and Community-Level Interaction Insights into Carbon Utilization and Element Cycling Functions of Hydrothermarchaeota in Hydrothermal Sediment.</title>
        <authorList>
            <person name="Zhou Z."/>
            <person name="Liu Y."/>
            <person name="Xu W."/>
            <person name="Pan J."/>
            <person name="Luo Z.H."/>
            <person name="Li M."/>
        </authorList>
    </citation>
    <scope>NUCLEOTIDE SEQUENCE [LARGE SCALE GENOMIC DNA]</scope>
    <source>
        <strain evidence="5">HyVt-74</strain>
    </source>
</reference>
<evidence type="ECO:0000256" key="4">
    <source>
        <dbReference type="ARBA" id="ARBA00024207"/>
    </source>
</evidence>
<dbReference type="Pfam" id="PF01934">
    <property type="entry name" value="HepT-like"/>
    <property type="match status" value="1"/>
</dbReference>
<keyword evidence="1" id="KW-1277">Toxin-antitoxin system</keyword>
<dbReference type="PANTHER" id="PTHR33397">
    <property type="entry name" value="UPF0331 PROTEIN YUTE"/>
    <property type="match status" value="1"/>
</dbReference>
<keyword evidence="3" id="KW-0378">Hydrolase</keyword>
<dbReference type="EMBL" id="DRTB01000076">
    <property type="protein sequence ID" value="HHE04642.1"/>
    <property type="molecule type" value="Genomic_DNA"/>
</dbReference>
<gene>
    <name evidence="5" type="ORF">ENL19_01110</name>
</gene>
<dbReference type="Proteomes" id="UP000886110">
    <property type="component" value="Unassembled WGS sequence"/>
</dbReference>
<dbReference type="PANTHER" id="PTHR33397:SF5">
    <property type="entry name" value="RNASE YUTE-RELATED"/>
    <property type="match status" value="1"/>
</dbReference>
<organism evidence="5">
    <name type="scientific">candidate division WOR-3 bacterium</name>
    <dbReference type="NCBI Taxonomy" id="2052148"/>
    <lineage>
        <taxon>Bacteria</taxon>
        <taxon>Bacteria division WOR-3</taxon>
    </lineage>
</organism>
<accession>A0A7C5DAN9</accession>
<dbReference type="InterPro" id="IPR008201">
    <property type="entry name" value="HepT-like"/>
</dbReference>
<keyword evidence="2" id="KW-0540">Nuclease</keyword>
<dbReference type="Gene3D" id="1.20.120.580">
    <property type="entry name" value="bsu32300-like"/>
    <property type="match status" value="1"/>
</dbReference>
<dbReference type="InterPro" id="IPR052379">
    <property type="entry name" value="Type_VII_TA_RNase"/>
</dbReference>